<organism evidence="15 16">
    <name type="scientific">Umbelopsis vinacea</name>
    <dbReference type="NCBI Taxonomy" id="44442"/>
    <lineage>
        <taxon>Eukaryota</taxon>
        <taxon>Fungi</taxon>
        <taxon>Fungi incertae sedis</taxon>
        <taxon>Mucoromycota</taxon>
        <taxon>Mucoromycotina</taxon>
        <taxon>Umbelopsidomycetes</taxon>
        <taxon>Umbelopsidales</taxon>
        <taxon>Umbelopsidaceae</taxon>
        <taxon>Umbelopsis</taxon>
    </lineage>
</organism>
<evidence type="ECO:0000256" key="12">
    <source>
        <dbReference type="PIRSR" id="PIRSR038084-3"/>
    </source>
</evidence>
<feature type="binding site" evidence="11">
    <location>
        <position position="270"/>
    </location>
    <ligand>
        <name>acetyl-CoA</name>
        <dbReference type="ChEBI" id="CHEBI:57288"/>
    </ligand>
</feature>
<dbReference type="Pfam" id="PF10394">
    <property type="entry name" value="Hat1_N"/>
    <property type="match status" value="1"/>
</dbReference>
<feature type="binding site" evidence="11">
    <location>
        <begin position="232"/>
        <end position="234"/>
    </location>
    <ligand>
        <name>acetyl-CoA</name>
        <dbReference type="ChEBI" id="CHEBI:57288"/>
    </ligand>
</feature>
<dbReference type="Gene3D" id="3.90.360.10">
    <property type="entry name" value="Histone acetyl transferase 1 (HAT1), N-terminal domain"/>
    <property type="match status" value="1"/>
</dbReference>
<proteinExistence type="inferred from homology"/>
<dbReference type="Proteomes" id="UP000612746">
    <property type="component" value="Unassembled WGS sequence"/>
</dbReference>
<evidence type="ECO:0000256" key="2">
    <source>
        <dbReference type="ARBA" id="ARBA00010543"/>
    </source>
</evidence>
<dbReference type="EMBL" id="JAEPRA010000013">
    <property type="protein sequence ID" value="KAG2176803.1"/>
    <property type="molecule type" value="Genomic_DNA"/>
</dbReference>
<dbReference type="PIRSF" id="PIRSF038084">
    <property type="entry name" value="HAT-B_cat"/>
    <property type="match status" value="1"/>
</dbReference>
<dbReference type="EC" id="2.3.1.48" evidence="3 9"/>
<feature type="coiled-coil region" evidence="13">
    <location>
        <begin position="358"/>
        <end position="385"/>
    </location>
</feature>
<feature type="binding site" evidence="11">
    <location>
        <begin position="239"/>
        <end position="245"/>
    </location>
    <ligand>
        <name>acetyl-CoA</name>
        <dbReference type="ChEBI" id="CHEBI:57288"/>
    </ligand>
</feature>
<reference evidence="15" key="1">
    <citation type="submission" date="2020-12" db="EMBL/GenBank/DDBJ databases">
        <title>Metabolic potential, ecology and presence of endohyphal bacteria is reflected in genomic diversity of Mucoromycotina.</title>
        <authorList>
            <person name="Muszewska A."/>
            <person name="Okrasinska A."/>
            <person name="Steczkiewicz K."/>
            <person name="Drgas O."/>
            <person name="Orlowska M."/>
            <person name="Perlinska-Lenart U."/>
            <person name="Aleksandrzak-Piekarczyk T."/>
            <person name="Szatraj K."/>
            <person name="Zielenkiewicz U."/>
            <person name="Pilsyk S."/>
            <person name="Malc E."/>
            <person name="Mieczkowski P."/>
            <person name="Kruszewska J.S."/>
            <person name="Biernat P."/>
            <person name="Pawlowska J."/>
        </authorList>
    </citation>
    <scope>NUCLEOTIDE SEQUENCE</scope>
    <source>
        <strain evidence="15">WA0000051536</strain>
    </source>
</reference>
<evidence type="ECO:0000313" key="16">
    <source>
        <dbReference type="Proteomes" id="UP000612746"/>
    </source>
</evidence>
<dbReference type="InterPro" id="IPR019467">
    <property type="entry name" value="Hat1_N"/>
</dbReference>
<name>A0A8H7PN01_9FUNG</name>
<evidence type="ECO:0000256" key="3">
    <source>
        <dbReference type="ARBA" id="ARBA00013184"/>
    </source>
</evidence>
<dbReference type="GO" id="GO:0042393">
    <property type="term" value="F:histone binding"/>
    <property type="evidence" value="ECO:0007669"/>
    <property type="project" value="InterPro"/>
</dbReference>
<dbReference type="GO" id="GO:0005634">
    <property type="term" value="C:nucleus"/>
    <property type="evidence" value="ECO:0007669"/>
    <property type="project" value="UniProtKB-SubCell"/>
</dbReference>
<evidence type="ECO:0000256" key="11">
    <source>
        <dbReference type="PIRSR" id="PIRSR038084-2"/>
    </source>
</evidence>
<dbReference type="GO" id="GO:0000781">
    <property type="term" value="C:chromosome, telomeric region"/>
    <property type="evidence" value="ECO:0007669"/>
    <property type="project" value="GOC"/>
</dbReference>
<comment type="subunit">
    <text evidence="9">Component of the HAT-B complex composed of at least HAT1 and HAT2. The HAT-B complex binds to histone H4 tail.</text>
</comment>
<comment type="catalytic activity">
    <reaction evidence="8 9">
        <text>L-lysyl-[protein] + acetyl-CoA = N(6)-acetyl-L-lysyl-[protein] + CoA + H(+)</text>
        <dbReference type="Rhea" id="RHEA:45948"/>
        <dbReference type="Rhea" id="RHEA-COMP:9752"/>
        <dbReference type="Rhea" id="RHEA-COMP:10731"/>
        <dbReference type="ChEBI" id="CHEBI:15378"/>
        <dbReference type="ChEBI" id="CHEBI:29969"/>
        <dbReference type="ChEBI" id="CHEBI:57287"/>
        <dbReference type="ChEBI" id="CHEBI:57288"/>
        <dbReference type="ChEBI" id="CHEBI:61930"/>
        <dbReference type="EC" id="2.3.1.48"/>
    </reaction>
</comment>
<evidence type="ECO:0000259" key="14">
    <source>
        <dbReference type="Pfam" id="PF10394"/>
    </source>
</evidence>
<evidence type="ECO:0000256" key="5">
    <source>
        <dbReference type="ARBA" id="ARBA00022679"/>
    </source>
</evidence>
<dbReference type="InterPro" id="IPR037113">
    <property type="entry name" value="Hat1_N_sf"/>
</dbReference>
<feature type="region of interest" description="Interaction with histone H4 N-terminus" evidence="11">
    <location>
        <begin position="50"/>
        <end position="52"/>
    </location>
</feature>
<comment type="caution">
    <text evidence="15">The sequence shown here is derived from an EMBL/GenBank/DDBJ whole genome shotgun (WGS) entry which is preliminary data.</text>
</comment>
<dbReference type="InterPro" id="IPR017380">
    <property type="entry name" value="Hist_AcTrfase_B-typ_cat-su"/>
</dbReference>
<feature type="active site" description="Proton donor/acceptor" evidence="10">
    <location>
        <position position="267"/>
    </location>
</feature>
<dbReference type="GO" id="GO:0031509">
    <property type="term" value="P:subtelomeric heterochromatin formation"/>
    <property type="evidence" value="ECO:0007669"/>
    <property type="project" value="InterPro"/>
</dbReference>
<keyword evidence="6 9" id="KW-0539">Nucleus</keyword>
<evidence type="ECO:0000256" key="4">
    <source>
        <dbReference type="ARBA" id="ARBA00021268"/>
    </source>
</evidence>
<evidence type="ECO:0000256" key="8">
    <source>
        <dbReference type="ARBA" id="ARBA00048017"/>
    </source>
</evidence>
<feature type="site" description="Interaction with histone H4 N-terminus" evidence="12">
    <location>
        <position position="190"/>
    </location>
</feature>
<dbReference type="GO" id="GO:0004402">
    <property type="term" value="F:histone acetyltransferase activity"/>
    <property type="evidence" value="ECO:0007669"/>
    <property type="project" value="UniProtKB-UniRule"/>
</dbReference>
<dbReference type="SUPFAM" id="SSF55729">
    <property type="entry name" value="Acyl-CoA N-acyltransferases (Nat)"/>
    <property type="match status" value="1"/>
</dbReference>
<keyword evidence="16" id="KW-1185">Reference proteome</keyword>
<feature type="region of interest" description="Interaction with histone H4 N-terminus" evidence="11">
    <location>
        <begin position="216"/>
        <end position="218"/>
    </location>
</feature>
<accession>A0A8H7PN01</accession>
<keyword evidence="5 9" id="KW-0808">Transferase</keyword>
<protein>
    <recommendedName>
        <fullName evidence="4 9">Histone acetyltransferase type B catalytic subunit</fullName>
        <ecNumber evidence="3 9">2.3.1.48</ecNumber>
    </recommendedName>
</protein>
<sequence length="386" mass="45415">MAGLQYNPADLEAYGCNTTEATELRLVRPNAASTRYVEFNPEFTYPIFGEQEIAFGYKDLAIQLYYASGSLATYFHLDYAEKFQGVASSSAETEPLAADDIEGKLRECIPHDYMTNYDRFLEKVTEDEASFRPLGEKVHEYSLKDGKDQFEIYKSSFSSEKFRTYHERMQFFMLLYVEGSSYIDSEDDKWSIYTIFKREDAADVTSYHFVGYATLYPFFCWPDKIRMRISQFLILPPFQSHGHGSILYSTLYKESMARHDVVEMNVEDPNDSFADLRDKNDMRMLIDADAFKGLKAPVSNEFVDMARKQYKLTKRQMQRCIEIYLLQHLDKRKASDYKSYRLQVKERLYKFNLDALRDMEANERLEKLQETYKGVEEDYHRIIELI</sequence>
<feature type="domain" description="Histone acetyl transferase HAT1 N-terminal" evidence="14">
    <location>
        <begin position="15"/>
        <end position="178"/>
    </location>
</feature>
<keyword evidence="7 9" id="KW-0012">Acyltransferase</keyword>
<keyword evidence="13" id="KW-0175">Coiled coil</keyword>
<dbReference type="OrthoDB" id="10253098at2759"/>
<keyword evidence="9" id="KW-0963">Cytoplasm</keyword>
<comment type="function">
    <text evidence="9">Catalytic component of the histone acetylase B (HAT-B) complex. Has intrinsic substrate specificity that modifies lysine in recognition sequence GXGKXG. Involved in DNA double-strand break repair.</text>
</comment>
<evidence type="ECO:0000313" key="15">
    <source>
        <dbReference type="EMBL" id="KAG2176803.1"/>
    </source>
</evidence>
<dbReference type="PANTHER" id="PTHR12046">
    <property type="entry name" value="HISTONE ACETYLTRANSFERASE TYPE B CATALYTIC SUBUNIT"/>
    <property type="match status" value="1"/>
</dbReference>
<evidence type="ECO:0000256" key="13">
    <source>
        <dbReference type="SAM" id="Coils"/>
    </source>
</evidence>
<evidence type="ECO:0000256" key="7">
    <source>
        <dbReference type="ARBA" id="ARBA00023315"/>
    </source>
</evidence>
<evidence type="ECO:0000256" key="1">
    <source>
        <dbReference type="ARBA" id="ARBA00004123"/>
    </source>
</evidence>
<evidence type="ECO:0000256" key="6">
    <source>
        <dbReference type="ARBA" id="ARBA00023242"/>
    </source>
</evidence>
<dbReference type="Gene3D" id="1.10.10.390">
    <property type="match status" value="1"/>
</dbReference>
<comment type="similarity">
    <text evidence="2 9">Belongs to the HAT1 family.</text>
</comment>
<dbReference type="InterPro" id="IPR013523">
    <property type="entry name" value="Hist_AcTrfase_HAT1_C"/>
</dbReference>
<dbReference type="InterPro" id="IPR016181">
    <property type="entry name" value="Acyl_CoA_acyltransferase"/>
</dbReference>
<evidence type="ECO:0000256" key="10">
    <source>
        <dbReference type="PIRSR" id="PIRSR038084-1"/>
    </source>
</evidence>
<dbReference type="Pfam" id="PF21184">
    <property type="entry name" value="HAT1_C_fung"/>
    <property type="match status" value="1"/>
</dbReference>
<dbReference type="Gene3D" id="3.40.630.30">
    <property type="match status" value="1"/>
</dbReference>
<evidence type="ECO:0000256" key="9">
    <source>
        <dbReference type="PIRNR" id="PIRNR038084"/>
    </source>
</evidence>
<comment type="subcellular location">
    <subcellularLocation>
        <location evidence="9">Cytoplasm</location>
    </subcellularLocation>
    <subcellularLocation>
        <location evidence="1 9">Nucleus</location>
    </subcellularLocation>
</comment>
<dbReference type="GO" id="GO:0005737">
    <property type="term" value="C:cytoplasm"/>
    <property type="evidence" value="ECO:0007669"/>
    <property type="project" value="UniProtKB-SubCell"/>
</dbReference>
<dbReference type="AlphaFoldDB" id="A0A8H7PN01"/>
<gene>
    <name evidence="15" type="ORF">INT44_007467</name>
</gene>